<evidence type="ECO:0000313" key="2">
    <source>
        <dbReference type="EMBL" id="EWC58816.1"/>
    </source>
</evidence>
<protein>
    <recommendedName>
        <fullName evidence="4">TolA protein</fullName>
    </recommendedName>
</protein>
<dbReference type="SUPFAM" id="SSF57997">
    <property type="entry name" value="Tropomyosin"/>
    <property type="match status" value="1"/>
</dbReference>
<sequence>MTDADDLYALPREEFVAARRALARAAKAEGDPARAAEIERLAKPTTAAWLVNRLVRDHPDSVTDLLDLGADLRAAHAGGSGAQLRALTRRRTELLADLVRTAADGASPSEPVTRELEDMFTAALTDEAAAARLAEGRVTSAKDFAVTEVWPGLSIAPPPGKGRSAPAKAAPTPTDKAALKAARAAVKEAESTRADADRAATEAEQAITAAEDRVRELNAELDAAEHAELAARRALQVARREAKAAERAAGQAWRRLRQVEGTDATED</sequence>
<reference evidence="2 3" key="1">
    <citation type="journal article" date="2014" name="Genome Announc.">
        <title>Draft Genome Sequence of the Antitrypanosomally Active Sponge-Associated Bacterium Actinokineospora sp. Strain EG49.</title>
        <authorList>
            <person name="Harjes J."/>
            <person name="Ryu T."/>
            <person name="Abdelmohsen U.R."/>
            <person name="Moitinho-Silva L."/>
            <person name="Horn H."/>
            <person name="Ravasi T."/>
            <person name="Hentschel U."/>
        </authorList>
    </citation>
    <scope>NUCLEOTIDE SEQUENCE [LARGE SCALE GENOMIC DNA]</scope>
    <source>
        <strain evidence="2 3">EG49</strain>
    </source>
</reference>
<comment type="caution">
    <text evidence="2">The sequence shown here is derived from an EMBL/GenBank/DDBJ whole genome shotgun (WGS) entry which is preliminary data.</text>
</comment>
<dbReference type="STRING" id="909613.UO65_5933"/>
<gene>
    <name evidence="2" type="ORF">UO65_5933</name>
</gene>
<dbReference type="AlphaFoldDB" id="W7IQL1"/>
<evidence type="ECO:0000256" key="1">
    <source>
        <dbReference type="SAM" id="Coils"/>
    </source>
</evidence>
<dbReference type="RefSeq" id="WP_052021929.1">
    <property type="nucleotide sequence ID" value="NZ_AYXG01000228.1"/>
</dbReference>
<name>W7IQL1_9PSEU</name>
<evidence type="ECO:0000313" key="3">
    <source>
        <dbReference type="Proteomes" id="UP000019277"/>
    </source>
</evidence>
<evidence type="ECO:0008006" key="4">
    <source>
        <dbReference type="Google" id="ProtNLM"/>
    </source>
</evidence>
<organism evidence="2 3">
    <name type="scientific">Actinokineospora spheciospongiae</name>
    <dbReference type="NCBI Taxonomy" id="909613"/>
    <lineage>
        <taxon>Bacteria</taxon>
        <taxon>Bacillati</taxon>
        <taxon>Actinomycetota</taxon>
        <taxon>Actinomycetes</taxon>
        <taxon>Pseudonocardiales</taxon>
        <taxon>Pseudonocardiaceae</taxon>
        <taxon>Actinokineospora</taxon>
    </lineage>
</organism>
<dbReference type="eggNOG" id="ENOG5032S7P">
    <property type="taxonomic scope" value="Bacteria"/>
</dbReference>
<feature type="coiled-coil region" evidence="1">
    <location>
        <begin position="179"/>
        <end position="234"/>
    </location>
</feature>
<keyword evidence="1" id="KW-0175">Coiled coil</keyword>
<dbReference type="EMBL" id="AYXG01000228">
    <property type="protein sequence ID" value="EWC58816.1"/>
    <property type="molecule type" value="Genomic_DNA"/>
</dbReference>
<dbReference type="OrthoDB" id="3541690at2"/>
<dbReference type="Proteomes" id="UP000019277">
    <property type="component" value="Unassembled WGS sequence"/>
</dbReference>
<keyword evidence="3" id="KW-1185">Reference proteome</keyword>
<accession>W7IQL1</accession>
<proteinExistence type="predicted"/>